<dbReference type="InterPro" id="IPR011989">
    <property type="entry name" value="ARM-like"/>
</dbReference>
<dbReference type="Proteomes" id="UP001611383">
    <property type="component" value="Chromosome"/>
</dbReference>
<evidence type="ECO:0000313" key="2">
    <source>
        <dbReference type="Proteomes" id="UP001611383"/>
    </source>
</evidence>
<protein>
    <submittedName>
        <fullName evidence="1">HEAT repeat domain-containing protein</fullName>
    </submittedName>
</protein>
<sequence length="273" mass="30955">MESKKRITSAYSFAYSRMSVVQWAPTHTVRVTVDLVDTGDEWRMAFAPEPQGDVPDPDGLMAAWKDWLKKLWKLRSEGVLPGETGPCRAPIGCYGRFDHPELEPLEQRFIDGVPRNVDALVRVMREDRDARKRETAVMLLGYMTSREEFVRAVLPSVRDSDQGVRNEALRLLGAAQKDQKRVIIPLETVLEALWFPSATDRNKAGWALVRIVETEGAVHRQQILDKVGKVLLEMAGAQQEIDHQPARKVLALLSGQDFGDDVAAWRRWVEQAR</sequence>
<dbReference type="SUPFAM" id="SSF48371">
    <property type="entry name" value="ARM repeat"/>
    <property type="match status" value="1"/>
</dbReference>
<evidence type="ECO:0000313" key="1">
    <source>
        <dbReference type="EMBL" id="WNG47323.1"/>
    </source>
</evidence>
<proteinExistence type="predicted"/>
<reference evidence="1 2" key="1">
    <citation type="submission" date="2019-08" db="EMBL/GenBank/DDBJ databases">
        <title>Archangium and Cystobacter genomes.</title>
        <authorList>
            <person name="Chen I.-C.K."/>
            <person name="Wielgoss S."/>
        </authorList>
    </citation>
    <scope>NUCLEOTIDE SEQUENCE [LARGE SCALE GENOMIC DNA]</scope>
    <source>
        <strain evidence="1 2">Cbm 6</strain>
    </source>
</reference>
<dbReference type="InterPro" id="IPR016024">
    <property type="entry name" value="ARM-type_fold"/>
</dbReference>
<dbReference type="Gene3D" id="1.25.10.10">
    <property type="entry name" value="Leucine-rich Repeat Variant"/>
    <property type="match status" value="1"/>
</dbReference>
<organism evidence="1 2">
    <name type="scientific">Archangium minus</name>
    <dbReference type="NCBI Taxonomy" id="83450"/>
    <lineage>
        <taxon>Bacteria</taxon>
        <taxon>Pseudomonadati</taxon>
        <taxon>Myxococcota</taxon>
        <taxon>Myxococcia</taxon>
        <taxon>Myxococcales</taxon>
        <taxon>Cystobacterineae</taxon>
        <taxon>Archangiaceae</taxon>
        <taxon>Archangium</taxon>
    </lineage>
</organism>
<keyword evidence="2" id="KW-1185">Reference proteome</keyword>
<gene>
    <name evidence="1" type="ORF">F0U60_26740</name>
</gene>
<accession>A0ABY9WV01</accession>
<name>A0ABY9WV01_9BACT</name>
<dbReference type="EMBL" id="CP043494">
    <property type="protein sequence ID" value="WNG47323.1"/>
    <property type="molecule type" value="Genomic_DNA"/>
</dbReference>